<dbReference type="InterPro" id="IPR036425">
    <property type="entry name" value="MoaB/Mog-like_dom_sf"/>
</dbReference>
<proteinExistence type="inferred from homology"/>
<dbReference type="PIRSF" id="PIRSF006728">
    <property type="entry name" value="CinA"/>
    <property type="match status" value="1"/>
</dbReference>
<sequence length="422" mass="46361">MKAELISVSSSLLTGVSVNDNAAFLARELSAMGVSLTQVVMIHDDSEKLKAAVKTAEAEAELIILTGGLGPDDNDIVKTTVSDYLNKPLVLDEATQNRIITYHKNSDLVMPKNNQLQALTLLDSVPLENVTGLALGMFYQSDSHSYLLLPGPTDELIPMFNEHAKPLLIEKRLKKHHFSDHVIRLFGLTMAQAQHDLGDLLGQQDDGFIQLYPDGLEIEVHLATHHKEKKKANQQLESLKEKVTDRVADHIIGHGKTDLPHLVRELLIDQDKQITGAESLTGGAFLSRLSSLFEAGSIFEGGIVTYSSRVKNELLGVSKQTIKKYGVVSAECAFEMAEKALAKFDADIAVSLTGAAGPSSLEGEIPGTVWIGIAQKNKKTFAKIFHFGYKRNLNRDYSVWSAFNLVRQVLLEEEIADIVHKS</sequence>
<dbReference type="Gene3D" id="3.90.950.20">
    <property type="entry name" value="CinA-like"/>
    <property type="match status" value="1"/>
</dbReference>
<dbReference type="NCBIfam" id="TIGR00200">
    <property type="entry name" value="cinA_nterm"/>
    <property type="match status" value="1"/>
</dbReference>
<dbReference type="Proteomes" id="UP000501451">
    <property type="component" value="Chromosome"/>
</dbReference>
<dbReference type="Pfam" id="PF00994">
    <property type="entry name" value="MoCF_biosynth"/>
    <property type="match status" value="1"/>
</dbReference>
<keyword evidence="2" id="KW-0175">Coiled coil</keyword>
<comment type="similarity">
    <text evidence="1">Belongs to the CinA family.</text>
</comment>
<evidence type="ECO:0000256" key="2">
    <source>
        <dbReference type="SAM" id="Coils"/>
    </source>
</evidence>
<keyword evidence="5" id="KW-1185">Reference proteome</keyword>
<dbReference type="InterPro" id="IPR001453">
    <property type="entry name" value="MoaB/Mog_dom"/>
</dbReference>
<evidence type="ECO:0000313" key="5">
    <source>
        <dbReference type="Proteomes" id="UP000501451"/>
    </source>
</evidence>
<evidence type="ECO:0000313" key="4">
    <source>
        <dbReference type="EMBL" id="QII81706.1"/>
    </source>
</evidence>
<dbReference type="InterPro" id="IPR036653">
    <property type="entry name" value="CinA-like_C"/>
</dbReference>
<dbReference type="PANTHER" id="PTHR13939:SF0">
    <property type="entry name" value="NMN AMIDOHYDROLASE-LIKE PROTEIN YFAY"/>
    <property type="match status" value="1"/>
</dbReference>
<dbReference type="NCBIfam" id="TIGR00199">
    <property type="entry name" value="PncC_domain"/>
    <property type="match status" value="1"/>
</dbReference>
<protein>
    <recommendedName>
        <fullName evidence="1">Putative competence-damage inducible protein</fullName>
    </recommendedName>
</protein>
<dbReference type="InterPro" id="IPR008135">
    <property type="entry name" value="Competence-induced_CinA"/>
</dbReference>
<dbReference type="NCBIfam" id="NF001813">
    <property type="entry name" value="PRK00549.1"/>
    <property type="match status" value="1"/>
</dbReference>
<dbReference type="SUPFAM" id="SSF142433">
    <property type="entry name" value="CinA-like"/>
    <property type="match status" value="1"/>
</dbReference>
<dbReference type="SMART" id="SM00852">
    <property type="entry name" value="MoCF_biosynth"/>
    <property type="match status" value="1"/>
</dbReference>
<feature type="coiled-coil region" evidence="2">
    <location>
        <begin position="222"/>
        <end position="249"/>
    </location>
</feature>
<evidence type="ECO:0000259" key="3">
    <source>
        <dbReference type="SMART" id="SM00852"/>
    </source>
</evidence>
<dbReference type="PANTHER" id="PTHR13939">
    <property type="entry name" value="NICOTINAMIDE-NUCLEOTIDE AMIDOHYDROLASE PNCC"/>
    <property type="match status" value="1"/>
</dbReference>
<accession>A0A6G7K8X4</accession>
<dbReference type="EMBL" id="CP049740">
    <property type="protein sequence ID" value="QII81706.1"/>
    <property type="molecule type" value="Genomic_DNA"/>
</dbReference>
<reference evidence="4 5" key="1">
    <citation type="journal article" date="2017" name="Int. J. Syst. Evol. Microbiol.">
        <title>Jeotgalibaca porci sp. nov. and Jeotgalibaca arthritidis sp. nov., isolated from pigs, and emended description of the genus Jeotgalibaca.</title>
        <authorList>
            <person name="Zamora L."/>
            <person name="Perez-Sancho M."/>
            <person name="Dominguez L."/>
            <person name="Fernandez-Garayzabal J.F."/>
            <person name="Vela A.I."/>
        </authorList>
    </citation>
    <scope>NUCLEOTIDE SEQUENCE [LARGE SCALE GENOMIC DNA]</scope>
    <source>
        <strain evidence="4 5">CECT 9157</strain>
    </source>
</reference>
<dbReference type="HAMAP" id="MF_00226_B">
    <property type="entry name" value="CinA_B"/>
    <property type="match status" value="1"/>
</dbReference>
<dbReference type="InterPro" id="IPR008136">
    <property type="entry name" value="CinA_C"/>
</dbReference>
<dbReference type="CDD" id="cd00885">
    <property type="entry name" value="cinA"/>
    <property type="match status" value="1"/>
</dbReference>
<dbReference type="AlphaFoldDB" id="A0A6G7K8X4"/>
<name>A0A6G7K8X4_9LACT</name>
<dbReference type="Pfam" id="PF18146">
    <property type="entry name" value="CinA_KH"/>
    <property type="match status" value="1"/>
</dbReference>
<dbReference type="InterPro" id="IPR050101">
    <property type="entry name" value="CinA"/>
</dbReference>
<organism evidence="4 5">
    <name type="scientific">Jeotgalibaca arthritidis</name>
    <dbReference type="NCBI Taxonomy" id="1868794"/>
    <lineage>
        <taxon>Bacteria</taxon>
        <taxon>Bacillati</taxon>
        <taxon>Bacillota</taxon>
        <taxon>Bacilli</taxon>
        <taxon>Lactobacillales</taxon>
        <taxon>Carnobacteriaceae</taxon>
        <taxon>Jeotgalibaca</taxon>
    </lineage>
</organism>
<dbReference type="InterPro" id="IPR041424">
    <property type="entry name" value="CinA_KH"/>
</dbReference>
<dbReference type="SUPFAM" id="SSF53218">
    <property type="entry name" value="Molybdenum cofactor biosynthesis proteins"/>
    <property type="match status" value="1"/>
</dbReference>
<dbReference type="Pfam" id="PF02464">
    <property type="entry name" value="CinA"/>
    <property type="match status" value="1"/>
</dbReference>
<evidence type="ECO:0000256" key="1">
    <source>
        <dbReference type="HAMAP-Rule" id="MF_00226"/>
    </source>
</evidence>
<dbReference type="RefSeq" id="WP_166161509.1">
    <property type="nucleotide sequence ID" value="NZ_CP049740.1"/>
</dbReference>
<gene>
    <name evidence="1" type="primary">cinA</name>
    <name evidence="4" type="ORF">G7057_03940</name>
</gene>
<dbReference type="Gene3D" id="3.40.980.10">
    <property type="entry name" value="MoaB/Mog-like domain"/>
    <property type="match status" value="1"/>
</dbReference>
<dbReference type="KEGG" id="jar:G7057_03940"/>
<feature type="domain" description="MoaB/Mog" evidence="3">
    <location>
        <begin position="4"/>
        <end position="171"/>
    </location>
</feature>